<sequence>MVKSGFMLQYMVHPVCELGLRIAIGLEPHAGLESHAGCVIEPKGMLSQEQFWNSQKFRGLFSPTREMLTISMATISKGWVGCISNKDGGGSACGDVIWQISQLLIQSQMTSSMWGHQK</sequence>
<evidence type="ECO:0000313" key="2">
    <source>
        <dbReference type="WBParaSite" id="nRc.2.0.1.t37681-RA"/>
    </source>
</evidence>
<proteinExistence type="predicted"/>
<dbReference type="WBParaSite" id="nRc.2.0.1.t37681-RA">
    <property type="protein sequence ID" value="nRc.2.0.1.t37681-RA"/>
    <property type="gene ID" value="nRc.2.0.1.g37681"/>
</dbReference>
<evidence type="ECO:0000313" key="1">
    <source>
        <dbReference type="Proteomes" id="UP000887565"/>
    </source>
</evidence>
<name>A0A915KI56_ROMCU</name>
<reference evidence="2" key="1">
    <citation type="submission" date="2022-11" db="UniProtKB">
        <authorList>
            <consortium name="WormBaseParasite"/>
        </authorList>
    </citation>
    <scope>IDENTIFICATION</scope>
</reference>
<keyword evidence="1" id="KW-1185">Reference proteome</keyword>
<accession>A0A915KI56</accession>
<dbReference type="Proteomes" id="UP000887565">
    <property type="component" value="Unplaced"/>
</dbReference>
<dbReference type="AlphaFoldDB" id="A0A915KI56"/>
<protein>
    <submittedName>
        <fullName evidence="2">Uncharacterized protein</fullName>
    </submittedName>
</protein>
<organism evidence="1 2">
    <name type="scientific">Romanomermis culicivorax</name>
    <name type="common">Nematode worm</name>
    <dbReference type="NCBI Taxonomy" id="13658"/>
    <lineage>
        <taxon>Eukaryota</taxon>
        <taxon>Metazoa</taxon>
        <taxon>Ecdysozoa</taxon>
        <taxon>Nematoda</taxon>
        <taxon>Enoplea</taxon>
        <taxon>Dorylaimia</taxon>
        <taxon>Mermithida</taxon>
        <taxon>Mermithoidea</taxon>
        <taxon>Mermithidae</taxon>
        <taxon>Romanomermis</taxon>
    </lineage>
</organism>